<dbReference type="GO" id="GO:0006508">
    <property type="term" value="P:proteolysis"/>
    <property type="evidence" value="ECO:0007669"/>
    <property type="project" value="UniProtKB-KW"/>
</dbReference>
<organism evidence="7">
    <name type="scientific">Tanacetum cinerariifolium</name>
    <name type="common">Dalmatian daisy</name>
    <name type="synonym">Chrysanthemum cinerariifolium</name>
    <dbReference type="NCBI Taxonomy" id="118510"/>
    <lineage>
        <taxon>Eukaryota</taxon>
        <taxon>Viridiplantae</taxon>
        <taxon>Streptophyta</taxon>
        <taxon>Embryophyta</taxon>
        <taxon>Tracheophyta</taxon>
        <taxon>Spermatophyta</taxon>
        <taxon>Magnoliopsida</taxon>
        <taxon>eudicotyledons</taxon>
        <taxon>Gunneridae</taxon>
        <taxon>Pentapetalae</taxon>
        <taxon>asterids</taxon>
        <taxon>campanulids</taxon>
        <taxon>Asterales</taxon>
        <taxon>Asteraceae</taxon>
        <taxon>Asteroideae</taxon>
        <taxon>Anthemideae</taxon>
        <taxon>Anthemidinae</taxon>
        <taxon>Tanacetum</taxon>
    </lineage>
</organism>
<gene>
    <name evidence="7" type="ORF">Tci_023493</name>
</gene>
<evidence type="ECO:0000313" key="7">
    <source>
        <dbReference type="EMBL" id="GEU51515.1"/>
    </source>
</evidence>
<proteinExistence type="predicted"/>
<dbReference type="InterPro" id="IPR013103">
    <property type="entry name" value="RVT_2"/>
</dbReference>
<dbReference type="SUPFAM" id="SSF56672">
    <property type="entry name" value="DNA/RNA polymerases"/>
    <property type="match status" value="1"/>
</dbReference>
<name>A0A6L2KU11_TANCI</name>
<dbReference type="InterPro" id="IPR012337">
    <property type="entry name" value="RNaseH-like_sf"/>
</dbReference>
<keyword evidence="4" id="KW-0378">Hydrolase</keyword>
<evidence type="ECO:0000256" key="1">
    <source>
        <dbReference type="ARBA" id="ARBA00022670"/>
    </source>
</evidence>
<dbReference type="EMBL" id="BKCJ010002879">
    <property type="protein sequence ID" value="GEU51515.1"/>
    <property type="molecule type" value="Genomic_DNA"/>
</dbReference>
<dbReference type="GO" id="GO:0004190">
    <property type="term" value="F:aspartic-type endopeptidase activity"/>
    <property type="evidence" value="ECO:0007669"/>
    <property type="project" value="UniProtKB-KW"/>
</dbReference>
<evidence type="ECO:0000259" key="6">
    <source>
        <dbReference type="PROSITE" id="PS50994"/>
    </source>
</evidence>
<dbReference type="AlphaFoldDB" id="A0A6L2KU11"/>
<dbReference type="GO" id="GO:0003676">
    <property type="term" value="F:nucleic acid binding"/>
    <property type="evidence" value="ECO:0007669"/>
    <property type="project" value="InterPro"/>
</dbReference>
<sequence length="755" mass="85524">MRNKVEVVLCFLDNLKEVMIDEEKAWKESRLLSAVEVTAASYEVTTDGYGFYCRALRENRNIVHVSRIVTVETTDANALVAQDGSGYDWSDQAEDGPINFALRHIHLQALQVNDKYKIGEGYHAISPPYTGNFLPPKPDLILADVDEYVVSETVTSVPIVATNKAKTSESKPKSKKGVIDSGCPGHMTGNMSYLSEYEEINGGYVAFRGDLKRGKITGKGKINTDTECVVLSPNFKLLDESQVLLRVPRKNNMYSVDLKNVAPSGGKKHKASCKTKTASSISQPLQMLHMDLFGLTFVKSIMKKMYCLVVIDDYSRFSWVFILATKDETIGILKAIITGIENLIDHKVKIIRCDHQTKFKNKEMNQFYEKQCIKREFGVARTPQQNGVAKRKNRTLIEAARTMLVDLKLPTIFWAEVVNTACYVQNRCPVTILNTLDPLVVTENQSNGSAGKEEKKNAEDLGNKDNKNNAVDEIIVYGCADDLNMPNLEEIVYSDEDEDVGVEADMTNLDTIISQVWILVDLPNSKRVIEEKCIYINKKDERGIVVRNKARLVAQGYTQEEGIYHDEVFAPVARIEAIRLFLSYASFKDFIVYQMDVKSAFMYGKIKEEVYVKFPNRVYKVEKALYGLHQAPKACQDKYVHEILKKFSFSTMKTASTPMETSKPLMKDENAKDVDVHLYRSMTGSLMYLTSLRPDIMFAVCTCVRFQVTPKVLHLHTVKRVFRYLKGQPKLGLWYPKDSLFDLEAYTDSDMLVLV</sequence>
<keyword evidence="1" id="KW-0645">Protease</keyword>
<feature type="domain" description="Integrase catalytic" evidence="6">
    <location>
        <begin position="280"/>
        <end position="446"/>
    </location>
</feature>
<evidence type="ECO:0000256" key="2">
    <source>
        <dbReference type="ARBA" id="ARBA00022723"/>
    </source>
</evidence>
<dbReference type="GO" id="GO:0015074">
    <property type="term" value="P:DNA integration"/>
    <property type="evidence" value="ECO:0007669"/>
    <property type="project" value="InterPro"/>
</dbReference>
<comment type="caution">
    <text evidence="7">The sequence shown here is derived from an EMBL/GenBank/DDBJ whole genome shotgun (WGS) entry which is preliminary data.</text>
</comment>
<evidence type="ECO:0000256" key="5">
    <source>
        <dbReference type="SAM" id="MobiDB-lite"/>
    </source>
</evidence>
<dbReference type="InterPro" id="IPR001584">
    <property type="entry name" value="Integrase_cat-core"/>
</dbReference>
<dbReference type="InterPro" id="IPR043502">
    <property type="entry name" value="DNA/RNA_pol_sf"/>
</dbReference>
<protein>
    <submittedName>
        <fullName evidence="7">Ribonuclease H-like domain-containing protein</fullName>
    </submittedName>
</protein>
<dbReference type="Gene3D" id="3.30.420.10">
    <property type="entry name" value="Ribonuclease H-like superfamily/Ribonuclease H"/>
    <property type="match status" value="1"/>
</dbReference>
<dbReference type="Pfam" id="PF22936">
    <property type="entry name" value="Pol_BBD"/>
    <property type="match status" value="1"/>
</dbReference>
<keyword evidence="2" id="KW-0479">Metal-binding</keyword>
<feature type="compositionally biased region" description="Basic and acidic residues" evidence="5">
    <location>
        <begin position="451"/>
        <end position="465"/>
    </location>
</feature>
<dbReference type="InterPro" id="IPR036397">
    <property type="entry name" value="RNaseH_sf"/>
</dbReference>
<accession>A0A6L2KU11</accession>
<reference evidence="7" key="1">
    <citation type="journal article" date="2019" name="Sci. Rep.">
        <title>Draft genome of Tanacetum cinerariifolium, the natural source of mosquito coil.</title>
        <authorList>
            <person name="Yamashiro T."/>
            <person name="Shiraishi A."/>
            <person name="Satake H."/>
            <person name="Nakayama K."/>
        </authorList>
    </citation>
    <scope>NUCLEOTIDE SEQUENCE</scope>
</reference>
<evidence type="ECO:0000256" key="3">
    <source>
        <dbReference type="ARBA" id="ARBA00022750"/>
    </source>
</evidence>
<feature type="region of interest" description="Disordered" evidence="5">
    <location>
        <begin position="443"/>
        <end position="465"/>
    </location>
</feature>
<evidence type="ECO:0000256" key="4">
    <source>
        <dbReference type="ARBA" id="ARBA00022801"/>
    </source>
</evidence>
<dbReference type="PROSITE" id="PS50994">
    <property type="entry name" value="INTEGRASE"/>
    <property type="match status" value="1"/>
</dbReference>
<dbReference type="PANTHER" id="PTHR42648">
    <property type="entry name" value="TRANSPOSASE, PUTATIVE-RELATED"/>
    <property type="match status" value="1"/>
</dbReference>
<keyword evidence="3" id="KW-0064">Aspartyl protease</keyword>
<dbReference type="GO" id="GO:0046872">
    <property type="term" value="F:metal ion binding"/>
    <property type="evidence" value="ECO:0007669"/>
    <property type="project" value="UniProtKB-KW"/>
</dbReference>
<dbReference type="Pfam" id="PF00665">
    <property type="entry name" value="rve"/>
    <property type="match status" value="1"/>
</dbReference>
<dbReference type="Pfam" id="PF07727">
    <property type="entry name" value="RVT_2"/>
    <property type="match status" value="1"/>
</dbReference>
<dbReference type="PANTHER" id="PTHR42648:SF32">
    <property type="entry name" value="RIBONUCLEASE H-LIKE DOMAIN, GAG-PRE-INTEGRASE DOMAIN PROTEIN-RELATED"/>
    <property type="match status" value="1"/>
</dbReference>
<dbReference type="InterPro" id="IPR039537">
    <property type="entry name" value="Retrotran_Ty1/copia-like"/>
</dbReference>
<dbReference type="InterPro" id="IPR054722">
    <property type="entry name" value="PolX-like_BBD"/>
</dbReference>
<dbReference type="SUPFAM" id="SSF53098">
    <property type="entry name" value="Ribonuclease H-like"/>
    <property type="match status" value="1"/>
</dbReference>